<dbReference type="RefSeq" id="XP_055888510.1">
    <property type="nucleotide sequence ID" value="XM_056032535.1"/>
</dbReference>
<feature type="compositionally biased region" description="Polar residues" evidence="1">
    <location>
        <begin position="153"/>
        <end position="176"/>
    </location>
</feature>
<evidence type="ECO:0000313" key="3">
    <source>
        <dbReference type="RefSeq" id="XP_055888510.1"/>
    </source>
</evidence>
<gene>
    <name evidence="3 4 5 6 7 8 9" type="primary">LOC106066334</name>
</gene>
<reference evidence="3 4" key="1">
    <citation type="submission" date="2025-04" db="UniProtKB">
        <authorList>
            <consortium name="RefSeq"/>
        </authorList>
    </citation>
    <scope>IDENTIFICATION</scope>
</reference>
<feature type="compositionally biased region" description="Basic and acidic residues" evidence="1">
    <location>
        <begin position="1707"/>
        <end position="1716"/>
    </location>
</feature>
<protein>
    <submittedName>
        <fullName evidence="3 4">Serine-rich adhesin for platelets-like</fullName>
    </submittedName>
</protein>
<feature type="compositionally biased region" description="Basic and acidic residues" evidence="1">
    <location>
        <begin position="1959"/>
        <end position="1969"/>
    </location>
</feature>
<evidence type="ECO:0000313" key="9">
    <source>
        <dbReference type="RefSeq" id="XP_055888516.1"/>
    </source>
</evidence>
<feature type="compositionally biased region" description="Polar residues" evidence="1">
    <location>
        <begin position="1090"/>
        <end position="1113"/>
    </location>
</feature>
<feature type="compositionally biased region" description="Basic and acidic residues" evidence="1">
    <location>
        <begin position="1480"/>
        <end position="1493"/>
    </location>
</feature>
<evidence type="ECO:0000313" key="5">
    <source>
        <dbReference type="RefSeq" id="XP_055888512.1"/>
    </source>
</evidence>
<dbReference type="RefSeq" id="XP_055888516.1">
    <property type="nucleotide sequence ID" value="XM_056032541.1"/>
</dbReference>
<dbReference type="GeneID" id="106066334"/>
<feature type="region of interest" description="Disordered" evidence="1">
    <location>
        <begin position="1462"/>
        <end position="1510"/>
    </location>
</feature>
<feature type="compositionally biased region" description="Polar residues" evidence="1">
    <location>
        <begin position="1759"/>
        <end position="1786"/>
    </location>
</feature>
<dbReference type="OrthoDB" id="6287635at2759"/>
<feature type="region of interest" description="Disordered" evidence="1">
    <location>
        <begin position="1759"/>
        <end position="1861"/>
    </location>
</feature>
<feature type="region of interest" description="Disordered" evidence="1">
    <location>
        <begin position="2079"/>
        <end position="2106"/>
    </location>
</feature>
<evidence type="ECO:0000313" key="6">
    <source>
        <dbReference type="RefSeq" id="XP_055888513.1"/>
    </source>
</evidence>
<feature type="region of interest" description="Disordered" evidence="1">
    <location>
        <begin position="1707"/>
        <end position="1729"/>
    </location>
</feature>
<feature type="region of interest" description="Disordered" evidence="1">
    <location>
        <begin position="2119"/>
        <end position="2141"/>
    </location>
</feature>
<accession>A0A9W3AMM9</accession>
<feature type="compositionally biased region" description="Basic and acidic residues" evidence="1">
    <location>
        <begin position="1822"/>
        <end position="1837"/>
    </location>
</feature>
<dbReference type="Proteomes" id="UP001165740">
    <property type="component" value="Chromosome 6"/>
</dbReference>
<feature type="compositionally biased region" description="Basic and acidic residues" evidence="1">
    <location>
        <begin position="1845"/>
        <end position="1861"/>
    </location>
</feature>
<dbReference type="RefSeq" id="XP_055888511.1">
    <property type="nucleotide sequence ID" value="XM_056032536.1"/>
</dbReference>
<feature type="compositionally biased region" description="Polar residues" evidence="1">
    <location>
        <begin position="2119"/>
        <end position="2133"/>
    </location>
</feature>
<feature type="region of interest" description="Disordered" evidence="1">
    <location>
        <begin position="112"/>
        <end position="176"/>
    </location>
</feature>
<sequence>MACQDYFVPSEVARLILGYLRERNFHKSFNTFLRECPDLTEYWQLLRAGKNPATTILGYGLTEILNEFAKCKLNSLASVCCTQRYAASVLPTAVHNNVQIVEADIQKCLEEEQREKSKKEKKRVSDQKRDWKRSSQNRRKIYQPERRADNPSLLPQQNSSTSTVPDNPTLLQENTPISRPVMNNERLQSSFSTSIQHCPGDESLGFSVGKVINEEAKKSDEFEFLDKLLEETQLHEKLAENINKALSNVEVDNTSSASVAADITSHLNTNHKDLDINQVIAMTESDPAFQSFLKLFQHASAVPINHFDITDIEGTDNNTRHAPEVSVFTIEQLPQVSDITTGHAPEISYITTGPAPEVSDIMTRQSTNFPNQKVSKATSFPPVTSASPSIVQNQPVTVLTTKHGSSGLFNGKVEIELNTKLLSSLPDPSINRQAEETINCSEISNDKDTKDVTLVNENSLIDASRELNSSTLCEVADTVHNGKVEIELNTKLLSSLPDPSLNRQAEETINCPEISNDKDTKDVTLVNENSLIDASRELNSSTLCEVADTVHIEEENFPSISSSLKRTKEATTSYSTPPCATTTSNSAPPCATTTTDCPVSGSKSSDDQVFLDSKTLNATTESMFTSAVSSDNDNPSLHECITGQIQNISSDSGTCVSAGHIQTFEQGISYPDAVLVKPVGILIDKCLSERLSLFTSNDDMDNESNLKITVNNSSHSHRPRKSKTKPVKKNQIQNINTYKKQENHESGSTVNPTPLTEADLNPSALTEAGLNPVTTTENDIHPLATTHLNVKPMTSTEIDNNGIATIEVDINPIATMHSDIKPLTTKVPELKPLEAMQPDKEVSCDQNKHAGTRVVLNGLLSDASIAATHFVTLSSPPFYTMQTSDDYSPRKLAEGALKEPNSSSLPASLNYIDAPDNQSSAFTQVKCYSFAHRERAAHTRRTVISVHSEHVPFTPHHCRKLPSRRIRPTNLKSVHIPSSLGLSLTPNFHIRKTPMHLSTQSETFVHNESGKTLQETHSETSLHKEYTKLPENFSAFSEISLHQECKKAPLDTHSDRSFFNVNKQTCNQTLSTDQTLSEIALLKENRNNRKLTQSSTSLSKDCRQTSKQTQSARKSSDLNIADLEALGIKLPPSPSKRKPRRIQTIQLTSSFNHTSNKSNEASKVGQNSPSLDDAKTVTSSSDFTASQSEIEAFRMLSLLTSSYTKPQPRQEITSTNHMLHHDHATFHQEGVNIYTVAQKCSNDGEKLEKDKTDIIFCSRIAEPYQETSTDTNASKSFAVVGLMEYPTLRSNEDKLNINFHSITENKPNSDKIEEFHPTNDLDNVVQNENINCKQQNEAIHHIAVTKGDDRGLSKCLSGALRIAHDLDCINHSQSVHLKDTESQNYSQNWTSPKNNQHEDLTLFPTVPDERSLLYQAMTECQLPTAEISSITEPTIENHQTALSTSLKQDALVSCRDKLSNENIQVEGKGENKLSTNRKSHTSDRKSRSSDKKLLSKLSPGSHKPAKILPKLSSTTETEKLLLLNQAFNFPAILPAQPSPALRLESSALTCASPIQVVESNNRSVITLPPEYSALFQSLLGEVGITNQGISNASQSSLVTGSLTKGQGSGKKSSRRKKNEKHIIAADNTSINPIDLTMSVQASSIVTHTVKSETASRSSKKSSRKENLIKNQTEIDKSTKVSTNKAASVNQKSKVDQKELLCKKDAVEKKSKEKMSHENSATESVQDVTTSSIADVHQHSQDIVKSDTDVTLLSKHKNNFTKSLNSPTKYQHSPEGNLTKAQVQPNTIKKRKKSLEKNTESNKKRRTEPLSPPLITPAANKVRNNEHSEIKASQDKHKNVSRRSKEKATEHRHSLETKHDLKIKDELDKDKLHRRSKKSQHITREVILDHDKLESEIVLTEKKQDKKKKNISPRIENVNLKTQSSDRGNKKHQNFTSHEHVNSKNVSLGKDLSSKNSHTNSREGNEKCQPQEKVTISSDFKVHNLSAKGKGPLVYVGTFNMPHLQQVFQTQEKSQVPPSQGDTIVQHSVDKCKVNLSQDKPKVHSAQDQPKVLTKILHSENKQIEPLVHQQDQLKILQVHQSQDKPQVLDSKHHPKPQHSQSEPKTKILEEKCNNLSEKIQSKVSQAKKATNPTENKKENKISVSASSSILKTESCTVSTNYRVVDMANSSLPLGSQTNPQDLLTSCITITSPVKKHLPPKKRLSMETFQSNKDLEVDSHSACQTLDLSKSIASNAQASNDQQQLTDLLTSELPHRLTPTQSGLSTDITNLKSISQLKIDKVLKKLHKNKKRKLNVVKNPV</sequence>
<name>A0A9W3AMM9_BIOGL</name>
<evidence type="ECO:0000313" key="7">
    <source>
        <dbReference type="RefSeq" id="XP_055888514.1"/>
    </source>
</evidence>
<organism evidence="2 9">
    <name type="scientific">Biomphalaria glabrata</name>
    <name type="common">Bloodfluke planorb</name>
    <name type="synonym">Freshwater snail</name>
    <dbReference type="NCBI Taxonomy" id="6526"/>
    <lineage>
        <taxon>Eukaryota</taxon>
        <taxon>Metazoa</taxon>
        <taxon>Spiralia</taxon>
        <taxon>Lophotrochozoa</taxon>
        <taxon>Mollusca</taxon>
        <taxon>Gastropoda</taxon>
        <taxon>Heterobranchia</taxon>
        <taxon>Euthyneura</taxon>
        <taxon>Panpulmonata</taxon>
        <taxon>Hygrophila</taxon>
        <taxon>Lymnaeoidea</taxon>
        <taxon>Planorbidae</taxon>
        <taxon>Biomphalaria</taxon>
    </lineage>
</organism>
<feature type="region of interest" description="Disordered" evidence="1">
    <location>
        <begin position="708"/>
        <end position="760"/>
    </location>
</feature>
<feature type="region of interest" description="Disordered" evidence="1">
    <location>
        <begin position="1087"/>
        <end position="1118"/>
    </location>
</feature>
<feature type="region of interest" description="Disordered" evidence="1">
    <location>
        <begin position="1595"/>
        <end position="1619"/>
    </location>
</feature>
<dbReference type="PROSITE" id="PS50896">
    <property type="entry name" value="LISH"/>
    <property type="match status" value="1"/>
</dbReference>
<feature type="region of interest" description="Disordered" evidence="1">
    <location>
        <begin position="1148"/>
        <end position="1179"/>
    </location>
</feature>
<proteinExistence type="predicted"/>
<evidence type="ECO:0000313" key="8">
    <source>
        <dbReference type="RefSeq" id="XP_055888515.1"/>
    </source>
</evidence>
<evidence type="ECO:0000313" key="4">
    <source>
        <dbReference type="RefSeq" id="XP_055888511.1"/>
    </source>
</evidence>
<keyword evidence="2" id="KW-1185">Reference proteome</keyword>
<feature type="region of interest" description="Disordered" evidence="1">
    <location>
        <begin position="1648"/>
        <end position="1695"/>
    </location>
</feature>
<dbReference type="RefSeq" id="XP_055888513.1">
    <property type="nucleotide sequence ID" value="XM_056032538.1"/>
</dbReference>
<evidence type="ECO:0000256" key="1">
    <source>
        <dbReference type="SAM" id="MobiDB-lite"/>
    </source>
</evidence>
<feature type="region of interest" description="Disordered" evidence="1">
    <location>
        <begin position="1901"/>
        <end position="1971"/>
    </location>
</feature>
<feature type="compositionally biased region" description="Polar residues" evidence="1">
    <location>
        <begin position="1679"/>
        <end position="1691"/>
    </location>
</feature>
<evidence type="ECO:0000313" key="2">
    <source>
        <dbReference type="Proteomes" id="UP001165740"/>
    </source>
</evidence>
<feature type="compositionally biased region" description="Basic and acidic residues" evidence="1">
    <location>
        <begin position="112"/>
        <end position="133"/>
    </location>
</feature>
<dbReference type="InterPro" id="IPR006594">
    <property type="entry name" value="LisH"/>
</dbReference>
<feature type="compositionally biased region" description="Basic and acidic residues" evidence="1">
    <location>
        <begin position="1663"/>
        <end position="1678"/>
    </location>
</feature>
<dbReference type="RefSeq" id="XP_055888515.1">
    <property type="nucleotide sequence ID" value="XM_056032540.1"/>
</dbReference>
<feature type="compositionally biased region" description="Polar residues" evidence="1">
    <location>
        <begin position="1717"/>
        <end position="1729"/>
    </location>
</feature>
<dbReference type="RefSeq" id="XP_055888514.1">
    <property type="nucleotide sequence ID" value="XM_056032539.1"/>
</dbReference>
<dbReference type="RefSeq" id="XP_055888512.1">
    <property type="nucleotide sequence ID" value="XM_056032537.1"/>
</dbReference>
<feature type="compositionally biased region" description="Basic residues" evidence="1">
    <location>
        <begin position="715"/>
        <end position="728"/>
    </location>
</feature>